<feature type="transmembrane region" description="Helical" evidence="1">
    <location>
        <begin position="154"/>
        <end position="178"/>
    </location>
</feature>
<feature type="transmembrane region" description="Helical" evidence="1">
    <location>
        <begin position="95"/>
        <end position="115"/>
    </location>
</feature>
<organism evidence="2 3">
    <name type="scientific">Reticulibacter mediterranei</name>
    <dbReference type="NCBI Taxonomy" id="2778369"/>
    <lineage>
        <taxon>Bacteria</taxon>
        <taxon>Bacillati</taxon>
        <taxon>Chloroflexota</taxon>
        <taxon>Ktedonobacteria</taxon>
        <taxon>Ktedonobacterales</taxon>
        <taxon>Reticulibacteraceae</taxon>
        <taxon>Reticulibacter</taxon>
    </lineage>
</organism>
<proteinExistence type="predicted"/>
<gene>
    <name evidence="2" type="ORF">KSF_109480</name>
</gene>
<accession>A0A8J3N9S1</accession>
<dbReference type="EMBL" id="BNJK01000003">
    <property type="protein sequence ID" value="GHP00901.1"/>
    <property type="molecule type" value="Genomic_DNA"/>
</dbReference>
<feature type="transmembrane region" description="Helical" evidence="1">
    <location>
        <begin position="23"/>
        <end position="44"/>
    </location>
</feature>
<evidence type="ECO:0000256" key="1">
    <source>
        <dbReference type="SAM" id="Phobius"/>
    </source>
</evidence>
<comment type="caution">
    <text evidence="2">The sequence shown here is derived from an EMBL/GenBank/DDBJ whole genome shotgun (WGS) entry which is preliminary data.</text>
</comment>
<sequence>MEASEDVTEKGFGGTAKTLSEKIAHWISVITSPIFLPFPLFLVVALHTAPDVQKGFLWWGIIVVGFTLAPALFIRDGVRKGRYTDTHVSKRSQRLIPLLFGLVCMTIVILCLFLLAASPALLATVIAALICVAIATAITEMLRFKISLHMIGSAGAVTTCVLLFGPLLLFLVPLVILIGWARWHVRAHTVLQACAGTCLAIPITVLIFWLFRV</sequence>
<reference evidence="2" key="1">
    <citation type="submission" date="2020-10" db="EMBL/GenBank/DDBJ databases">
        <title>Taxonomic study of unclassified bacteria belonging to the class Ktedonobacteria.</title>
        <authorList>
            <person name="Yabe S."/>
            <person name="Wang C.M."/>
            <person name="Zheng Y."/>
            <person name="Sakai Y."/>
            <person name="Cavaletti L."/>
            <person name="Monciardini P."/>
            <person name="Donadio S."/>
        </authorList>
    </citation>
    <scope>NUCLEOTIDE SEQUENCE</scope>
    <source>
        <strain evidence="2">ID150040</strain>
    </source>
</reference>
<name>A0A8J3N9S1_9CHLR</name>
<keyword evidence="3" id="KW-1185">Reference proteome</keyword>
<feature type="transmembrane region" description="Helical" evidence="1">
    <location>
        <begin position="56"/>
        <end position="74"/>
    </location>
</feature>
<keyword evidence="1" id="KW-0812">Transmembrane</keyword>
<keyword evidence="1" id="KW-0472">Membrane</keyword>
<evidence type="ECO:0000313" key="2">
    <source>
        <dbReference type="EMBL" id="GHP00901.1"/>
    </source>
</evidence>
<protein>
    <recommendedName>
        <fullName evidence="4">PAP2 superfamily protein</fullName>
    </recommendedName>
</protein>
<feature type="transmembrane region" description="Helical" evidence="1">
    <location>
        <begin position="121"/>
        <end position="142"/>
    </location>
</feature>
<evidence type="ECO:0008006" key="4">
    <source>
        <dbReference type="Google" id="ProtNLM"/>
    </source>
</evidence>
<dbReference type="AlphaFoldDB" id="A0A8J3N9S1"/>
<dbReference type="RefSeq" id="WP_220211472.1">
    <property type="nucleotide sequence ID" value="NZ_BNJK01000003.1"/>
</dbReference>
<evidence type="ECO:0000313" key="3">
    <source>
        <dbReference type="Proteomes" id="UP000597444"/>
    </source>
</evidence>
<feature type="transmembrane region" description="Helical" evidence="1">
    <location>
        <begin position="190"/>
        <end position="211"/>
    </location>
</feature>
<dbReference type="Proteomes" id="UP000597444">
    <property type="component" value="Unassembled WGS sequence"/>
</dbReference>
<keyword evidence="1" id="KW-1133">Transmembrane helix</keyword>